<gene>
    <name evidence="2" type="ORF">SUGI_1224580</name>
    <name evidence="3" type="ORF">SUGI_1525220</name>
</gene>
<comment type="caution">
    <text evidence="3">The sequence shown here is derived from an EMBL/GenBank/DDBJ whole genome shotgun (WGS) entry which is preliminary data.</text>
</comment>
<keyword evidence="4" id="KW-1185">Reference proteome</keyword>
<feature type="signal peptide" evidence="1">
    <location>
        <begin position="1"/>
        <end position="21"/>
    </location>
</feature>
<name>A0AAD3NUA8_CRYJA</name>
<proteinExistence type="predicted"/>
<reference evidence="3" key="1">
    <citation type="submission" date="2022-12" db="EMBL/GenBank/DDBJ databases">
        <title>Chromosome-Level Genome Assembly of Japanese Cedar (Cryptomeriajaponica D. Don).</title>
        <authorList>
            <person name="Fujino T."/>
            <person name="Yamaguchi K."/>
            <person name="Yokoyama T."/>
            <person name="Hamanaka T."/>
            <person name="Harazono Y."/>
            <person name="Kamada H."/>
            <person name="Kobayashi W."/>
            <person name="Ujino-Ihara T."/>
            <person name="Uchiyama K."/>
            <person name="Matsumoto A."/>
            <person name="Izuno A."/>
            <person name="Tsumura Y."/>
            <person name="Toyoda A."/>
            <person name="Shigenobu S."/>
            <person name="Moriguchi Y."/>
            <person name="Ueno S."/>
            <person name="Kasahara M."/>
        </authorList>
    </citation>
    <scope>NUCLEOTIDE SEQUENCE</scope>
</reference>
<protein>
    <submittedName>
        <fullName evidence="3">Uncharacterized protein</fullName>
    </submittedName>
</protein>
<evidence type="ECO:0000313" key="3">
    <source>
        <dbReference type="EMBL" id="GLJ59871.1"/>
    </source>
</evidence>
<feature type="chain" id="PRO_5042441024" evidence="1">
    <location>
        <begin position="22"/>
        <end position="185"/>
    </location>
</feature>
<dbReference type="EMBL" id="BSEH01000022">
    <property type="protein sequence ID" value="GLJ56446.1"/>
    <property type="molecule type" value="Genomic_DNA"/>
</dbReference>
<dbReference type="AlphaFoldDB" id="A0AAD3NUA8"/>
<dbReference type="Proteomes" id="UP001234787">
    <property type="component" value="Unassembled WGS sequence"/>
</dbReference>
<keyword evidence="1" id="KW-0732">Signal</keyword>
<evidence type="ECO:0000313" key="4">
    <source>
        <dbReference type="Proteomes" id="UP001234787"/>
    </source>
</evidence>
<dbReference type="EMBL" id="BSEH01002697">
    <property type="protein sequence ID" value="GLJ59871.1"/>
    <property type="molecule type" value="Genomic_DNA"/>
</dbReference>
<organism evidence="3 4">
    <name type="scientific">Cryptomeria japonica</name>
    <name type="common">Japanese cedar</name>
    <name type="synonym">Cupressus japonica</name>
    <dbReference type="NCBI Taxonomy" id="3369"/>
    <lineage>
        <taxon>Eukaryota</taxon>
        <taxon>Viridiplantae</taxon>
        <taxon>Streptophyta</taxon>
        <taxon>Embryophyta</taxon>
        <taxon>Tracheophyta</taxon>
        <taxon>Spermatophyta</taxon>
        <taxon>Pinopsida</taxon>
        <taxon>Pinidae</taxon>
        <taxon>Conifers II</taxon>
        <taxon>Cupressales</taxon>
        <taxon>Cupressaceae</taxon>
        <taxon>Cryptomeria</taxon>
    </lineage>
</organism>
<sequence>MVRSLLVLALEVHSLVRVGPGYRKGRNKEGGNAEAGQLEALRNTPAGMAAGQKSSYRVPCPRVWEQASFHFAKGSPYPWRFHLYGYSASERVCYSKDYQASSNRPITRGESFSRICGMTILERDLFLDSPYDGLRPNESMPLGSVVKPFFLQLFDARSIWMQIDSRNCSIKKSGGLSIGKIGSSD</sequence>
<accession>A0AAD3NUA8</accession>
<evidence type="ECO:0000256" key="1">
    <source>
        <dbReference type="SAM" id="SignalP"/>
    </source>
</evidence>
<evidence type="ECO:0000313" key="2">
    <source>
        <dbReference type="EMBL" id="GLJ56446.1"/>
    </source>
</evidence>